<dbReference type="InterPro" id="IPR025886">
    <property type="entry name" value="PP2-like"/>
</dbReference>
<feature type="region of interest" description="Disordered" evidence="1">
    <location>
        <begin position="741"/>
        <end position="783"/>
    </location>
</feature>
<dbReference type="PANTHER" id="PTHR14659:SF1">
    <property type="entry name" value="ALPHA- AND GAMMA-ADAPTIN-BINDING PROTEIN P34"/>
    <property type="match status" value="1"/>
</dbReference>
<evidence type="ECO:0000256" key="1">
    <source>
        <dbReference type="SAM" id="MobiDB-lite"/>
    </source>
</evidence>
<dbReference type="Pfam" id="PF14299">
    <property type="entry name" value="PP2"/>
    <property type="match status" value="1"/>
</dbReference>
<proteinExistence type="predicted"/>
<keyword evidence="3" id="KW-1185">Reference proteome</keyword>
<feature type="region of interest" description="Disordered" evidence="1">
    <location>
        <begin position="205"/>
        <end position="229"/>
    </location>
</feature>
<name>A0ABQ7JY27_9FUNG</name>
<reference evidence="2 3" key="1">
    <citation type="journal article" date="2020" name="Fungal Divers.">
        <title>Resolving the Mortierellaceae phylogeny through synthesis of multi-gene phylogenetics and phylogenomics.</title>
        <authorList>
            <person name="Vandepol N."/>
            <person name="Liber J."/>
            <person name="Desiro A."/>
            <person name="Na H."/>
            <person name="Kennedy M."/>
            <person name="Barry K."/>
            <person name="Grigoriev I.V."/>
            <person name="Miller A.N."/>
            <person name="O'Donnell K."/>
            <person name="Stajich J.E."/>
            <person name="Bonito G."/>
        </authorList>
    </citation>
    <scope>NUCLEOTIDE SEQUENCE [LARGE SCALE GENOMIC DNA]</scope>
    <source>
        <strain evidence="2 3">AD045</strain>
    </source>
</reference>
<dbReference type="Gene3D" id="3.40.50.11960">
    <property type="match status" value="1"/>
</dbReference>
<dbReference type="PANTHER" id="PTHR14659">
    <property type="entry name" value="ALPHA- AND GAMMA-ADAPTIN-BINDING PROTEIN P34"/>
    <property type="match status" value="1"/>
</dbReference>
<feature type="compositionally biased region" description="Polar residues" evidence="1">
    <location>
        <begin position="501"/>
        <end position="510"/>
    </location>
</feature>
<accession>A0ABQ7JY27</accession>
<dbReference type="InterPro" id="IPR019341">
    <property type="entry name" value="Alpha/Gamma-adaptin-bd_p34"/>
</dbReference>
<feature type="region of interest" description="Disordered" evidence="1">
    <location>
        <begin position="244"/>
        <end position="293"/>
    </location>
</feature>
<comment type="caution">
    <text evidence="2">The sequence shown here is derived from an EMBL/GenBank/DDBJ whole genome shotgun (WGS) entry which is preliminary data.</text>
</comment>
<feature type="region of interest" description="Disordered" evidence="1">
    <location>
        <begin position="338"/>
        <end position="362"/>
    </location>
</feature>
<feature type="compositionally biased region" description="Acidic residues" evidence="1">
    <location>
        <begin position="811"/>
        <end position="842"/>
    </location>
</feature>
<organism evidence="2 3">
    <name type="scientific">Linnemannia gamsii</name>
    <dbReference type="NCBI Taxonomy" id="64522"/>
    <lineage>
        <taxon>Eukaryota</taxon>
        <taxon>Fungi</taxon>
        <taxon>Fungi incertae sedis</taxon>
        <taxon>Mucoromycota</taxon>
        <taxon>Mortierellomycotina</taxon>
        <taxon>Mortierellomycetes</taxon>
        <taxon>Mortierellales</taxon>
        <taxon>Mortierellaceae</taxon>
        <taxon>Linnemannia</taxon>
    </lineage>
</organism>
<feature type="region of interest" description="Disordered" evidence="1">
    <location>
        <begin position="501"/>
        <end position="530"/>
    </location>
</feature>
<sequence length="842" mass="93863">MTTRSKVDHSGVTIPWTIDTKYYSVEVDFWIDETEAHGSAELERMIESGDLDEMGAVVEAVVFCFSKNQPSTFHDIKPWLAFVERHEPSITLCVATDAPMDQEKSQETRLESDVVEDFDDWCLANGFEFIDLQDQPLNSNHDEHVGLDRILEALAAHMWDGLKRKSSKKRDLHERSMMMSFQDDDTDMLGDGSWKDYGARMSLNGQDMGDLSQLHDDEDYDDEDEDDEDDDRAFYKALAELNLRNRSSSPSAPGNGSLSQQAADTSVGTITDGGNMTGEGFDDEFGSIGGSQSMKELDSDDLEFWSSQDSFSTSSALGSQNPIEQALERQFRQFLGQPVDSANISRTSNSSIGTGGKESSYDLSSDKDVSFELDGAEDFEFGNFVSAQPGSDALDDFEFHYSVNGMSTPNQESIRSMHKALFSNIDDDDGMAQTIATIQGIRADVLIDIALALPCREFGRLLQTNRYIHQTLDTHWVWHQRFVIRIGQTLLAAKLKQSAEEGNSSGNVLPTPTPKNGEIPGEAPSCDLGETSSATKQQLIDWYRHYSRTIIPARDMVIIHMNNNNWSMEEDETSQFGEVARLSYVWWLDVSAIFHGVVPGRYYVQWNLTVNSFDCIQSTLFRAATIPGHEASLSPFSIFISKHECHGGLWIPAWDNAHSNTIEFMPTTQSAFIKATNSTTRNRFQPGPMLLQLPNQLEVAPEHPTVFVQFKNHSDHRSKRRMLVDYVRLVSVDDPTKVFVPEPVDPQWEASSNTEDDNFQGGRQFVGGIGGGPFGNATDAGSAGGSGSFPWLAPSQWGNYLWGSQLTADGVEQEDAIEQEDDNESLADAESEEDEEDEENEQ</sequence>
<gene>
    <name evidence="2" type="ORF">BGZ96_008823</name>
</gene>
<dbReference type="Proteomes" id="UP001194696">
    <property type="component" value="Unassembled WGS sequence"/>
</dbReference>
<dbReference type="EMBL" id="JAAAIM010000508">
    <property type="protein sequence ID" value="KAG0287225.1"/>
    <property type="molecule type" value="Genomic_DNA"/>
</dbReference>
<feature type="compositionally biased region" description="Polar residues" evidence="1">
    <location>
        <begin position="244"/>
        <end position="274"/>
    </location>
</feature>
<protein>
    <submittedName>
        <fullName evidence="2">Uncharacterized protein</fullName>
    </submittedName>
</protein>
<feature type="compositionally biased region" description="Acidic residues" evidence="1">
    <location>
        <begin position="216"/>
        <end position="229"/>
    </location>
</feature>
<feature type="compositionally biased region" description="Polar residues" evidence="1">
    <location>
        <begin position="340"/>
        <end position="352"/>
    </location>
</feature>
<evidence type="ECO:0000313" key="2">
    <source>
        <dbReference type="EMBL" id="KAG0287225.1"/>
    </source>
</evidence>
<evidence type="ECO:0000313" key="3">
    <source>
        <dbReference type="Proteomes" id="UP001194696"/>
    </source>
</evidence>
<feature type="compositionally biased region" description="Gly residues" evidence="1">
    <location>
        <begin position="764"/>
        <end position="774"/>
    </location>
</feature>
<feature type="region of interest" description="Disordered" evidence="1">
    <location>
        <begin position="804"/>
        <end position="842"/>
    </location>
</feature>